<gene>
    <name evidence="5" type="ORF">K4A83_01125</name>
</gene>
<keyword evidence="5" id="KW-0808">Transferase</keyword>
<evidence type="ECO:0000256" key="3">
    <source>
        <dbReference type="ARBA" id="ARBA00023239"/>
    </source>
</evidence>
<dbReference type="PANTHER" id="PTHR42735:SF4">
    <property type="entry name" value="PYRIDOXAL PHOSPHATE-DEPENDENT DECARBOXYLASE FAMILY PROTEIN"/>
    <property type="match status" value="1"/>
</dbReference>
<keyword evidence="2 4" id="KW-0663">Pyridoxal phosphate</keyword>
<dbReference type="Pfam" id="PF00282">
    <property type="entry name" value="Pyridoxal_deC"/>
    <property type="match status" value="1"/>
</dbReference>
<keyword evidence="3 4" id="KW-0456">Lyase</keyword>
<evidence type="ECO:0000256" key="2">
    <source>
        <dbReference type="ARBA" id="ARBA00022898"/>
    </source>
</evidence>
<dbReference type="InterPro" id="IPR015424">
    <property type="entry name" value="PyrdxlP-dep_Trfase"/>
</dbReference>
<sequence length="460" mass="51117">MVLEDASLALLQTALKRLKEGFNTLPEVEQPLDLEAVQNLLLEVAERMQDNYPYPHPLYAGQMLKPPAPIARLAYMLSLWINPNNHALDGGKASSALEKEAVADLAKMCGWERHLGHLCSGGTVANLEALWVAKNLHPGQKIVASSQAHYTHSRICKVLDIPFLAVPCNPRAQMDVGELKRLLETEKIGTVVVTLGTTATGSVDPLPEILELQKDYRFRLHADAAYGGYFRLVEDLAPETKQAFDCLNQVDSIVIDPHKHGLQPYGCGCVLFKEPTVGRFYHHDSPYTYFSSDELHLGEISLECSRPGSAAVALWATQRLFPLVPDGEFAQGLTQSCQGARILFNKLQQDSRFIVAFPPELDIVIWAVSGERASQSSRLAQAVFKAAARENLHLALATLPRYLLEQQGVVMEWDQDFITCLRSCLMKPEHLAWIESIWAILDRVTEGVLKGENFVTNLND</sequence>
<evidence type="ECO:0000313" key="6">
    <source>
        <dbReference type="Proteomes" id="UP001526426"/>
    </source>
</evidence>
<comment type="similarity">
    <text evidence="4">Belongs to the group II decarboxylase family.</text>
</comment>
<organism evidence="5 6">
    <name type="scientific">Spirulina subsalsa FACHB-351</name>
    <dbReference type="NCBI Taxonomy" id="234711"/>
    <lineage>
        <taxon>Bacteria</taxon>
        <taxon>Bacillati</taxon>
        <taxon>Cyanobacteriota</taxon>
        <taxon>Cyanophyceae</taxon>
        <taxon>Spirulinales</taxon>
        <taxon>Spirulinaceae</taxon>
        <taxon>Spirulina</taxon>
    </lineage>
</organism>
<name>A0ABT3L047_9CYAN</name>
<dbReference type="SUPFAM" id="SSF53383">
    <property type="entry name" value="PLP-dependent transferases"/>
    <property type="match status" value="1"/>
</dbReference>
<accession>A0ABT3L047</accession>
<comment type="caution">
    <text evidence="5">The sequence shown here is derived from an EMBL/GenBank/DDBJ whole genome shotgun (WGS) entry which is preliminary data.</text>
</comment>
<dbReference type="InterPro" id="IPR050477">
    <property type="entry name" value="GrpII_AminoAcid_Decarb"/>
</dbReference>
<evidence type="ECO:0000256" key="4">
    <source>
        <dbReference type="RuleBase" id="RU000382"/>
    </source>
</evidence>
<evidence type="ECO:0000313" key="5">
    <source>
        <dbReference type="EMBL" id="MCW6034879.1"/>
    </source>
</evidence>
<evidence type="ECO:0000256" key="1">
    <source>
        <dbReference type="ARBA" id="ARBA00001933"/>
    </source>
</evidence>
<keyword evidence="6" id="KW-1185">Reference proteome</keyword>
<proteinExistence type="inferred from homology"/>
<protein>
    <submittedName>
        <fullName evidence="5">Aminotransferase class I/II-fold pyridoxal phosphate-dependent enzyme</fullName>
    </submittedName>
</protein>
<dbReference type="PANTHER" id="PTHR42735">
    <property type="match status" value="1"/>
</dbReference>
<dbReference type="GO" id="GO:0008483">
    <property type="term" value="F:transaminase activity"/>
    <property type="evidence" value="ECO:0007669"/>
    <property type="project" value="UniProtKB-KW"/>
</dbReference>
<keyword evidence="5" id="KW-0032">Aminotransferase</keyword>
<dbReference type="InterPro" id="IPR021115">
    <property type="entry name" value="Pyridoxal-P_BS"/>
</dbReference>
<dbReference type="RefSeq" id="WP_265262534.1">
    <property type="nucleotide sequence ID" value="NZ_JAIHOM010000003.1"/>
</dbReference>
<reference evidence="5 6" key="1">
    <citation type="submission" date="2021-08" db="EMBL/GenBank/DDBJ databases">
        <title>Draft genome sequence of Spirulina subsalsa with high tolerance to salinity and hype-accumulation of phycocyanin.</title>
        <authorList>
            <person name="Pei H."/>
            <person name="Jiang L."/>
        </authorList>
    </citation>
    <scope>NUCLEOTIDE SEQUENCE [LARGE SCALE GENOMIC DNA]</scope>
    <source>
        <strain evidence="5 6">FACHB-351</strain>
    </source>
</reference>
<dbReference type="PROSITE" id="PS00392">
    <property type="entry name" value="DDC_GAD_HDC_YDC"/>
    <property type="match status" value="1"/>
</dbReference>
<dbReference type="Gene3D" id="3.40.640.10">
    <property type="entry name" value="Type I PLP-dependent aspartate aminotransferase-like (Major domain)"/>
    <property type="match status" value="1"/>
</dbReference>
<dbReference type="EMBL" id="JAIHOM010000003">
    <property type="protein sequence ID" value="MCW6034879.1"/>
    <property type="molecule type" value="Genomic_DNA"/>
</dbReference>
<dbReference type="InterPro" id="IPR015421">
    <property type="entry name" value="PyrdxlP-dep_Trfase_major"/>
</dbReference>
<dbReference type="Proteomes" id="UP001526426">
    <property type="component" value="Unassembled WGS sequence"/>
</dbReference>
<dbReference type="InterPro" id="IPR002129">
    <property type="entry name" value="PyrdxlP-dep_de-COase"/>
</dbReference>
<comment type="cofactor">
    <cofactor evidence="1 4">
        <name>pyridoxal 5'-phosphate</name>
        <dbReference type="ChEBI" id="CHEBI:597326"/>
    </cofactor>
</comment>